<sequence>MNLFFRLSPARISRTASQHHQNRQFENPRQPLQRAPFLSTSVVTMPSPSIPKESYSGYHSPYAPKYQFQPQLFGLTAKSLFPLAFKAGAFGGVALFTVIFYTSGIPKIQQDILMRVPYLRNYYIKEIPASDSPF</sequence>
<dbReference type="GO" id="GO:0006122">
    <property type="term" value="P:mitochondrial electron transport, ubiquinol to cytochrome c"/>
    <property type="evidence" value="ECO:0007669"/>
    <property type="project" value="InterPro"/>
</dbReference>
<name>A0AA40ATX9_9PEZI</name>
<dbReference type="RefSeq" id="XP_060297872.1">
    <property type="nucleotide sequence ID" value="XM_060441564.1"/>
</dbReference>
<gene>
    <name evidence="2" type="ORF">B0T26DRAFT_700773</name>
</gene>
<dbReference type="GO" id="GO:0005739">
    <property type="term" value="C:mitochondrion"/>
    <property type="evidence" value="ECO:0007669"/>
    <property type="project" value="GOC"/>
</dbReference>
<dbReference type="PANTHER" id="PTHR28254:SF1">
    <property type="entry name" value="CYTOCHROME B-C1 COMPLEX SUBUNIT 10, MITOCHONDRIAL"/>
    <property type="match status" value="1"/>
</dbReference>
<dbReference type="EMBL" id="JAUIRO010000003">
    <property type="protein sequence ID" value="KAK0721948.1"/>
    <property type="molecule type" value="Genomic_DNA"/>
</dbReference>
<accession>A0AA40ATX9</accession>
<evidence type="ECO:0000256" key="1">
    <source>
        <dbReference type="SAM" id="Phobius"/>
    </source>
</evidence>
<dbReference type="GeneID" id="85324834"/>
<dbReference type="Pfam" id="PF09796">
    <property type="entry name" value="QCR10"/>
    <property type="match status" value="1"/>
</dbReference>
<protein>
    <submittedName>
        <fullName evidence="2">Ubiquinol-cytochrome-c reductase complex subunit-domain-containing protein</fullName>
    </submittedName>
</protein>
<dbReference type="Proteomes" id="UP001172101">
    <property type="component" value="Unassembled WGS sequence"/>
</dbReference>
<dbReference type="AlphaFoldDB" id="A0AA40ATX9"/>
<evidence type="ECO:0000313" key="2">
    <source>
        <dbReference type="EMBL" id="KAK0721948.1"/>
    </source>
</evidence>
<keyword evidence="1" id="KW-0472">Membrane</keyword>
<keyword evidence="3" id="KW-1185">Reference proteome</keyword>
<dbReference type="PANTHER" id="PTHR28254">
    <property type="entry name" value="CYTOCHROME B-C1 COMPLEX SUBUNIT 10"/>
    <property type="match status" value="1"/>
</dbReference>
<proteinExistence type="predicted"/>
<evidence type="ECO:0000313" key="3">
    <source>
        <dbReference type="Proteomes" id="UP001172101"/>
    </source>
</evidence>
<organism evidence="2 3">
    <name type="scientific">Lasiosphaeria miniovina</name>
    <dbReference type="NCBI Taxonomy" id="1954250"/>
    <lineage>
        <taxon>Eukaryota</taxon>
        <taxon>Fungi</taxon>
        <taxon>Dikarya</taxon>
        <taxon>Ascomycota</taxon>
        <taxon>Pezizomycotina</taxon>
        <taxon>Sordariomycetes</taxon>
        <taxon>Sordariomycetidae</taxon>
        <taxon>Sordariales</taxon>
        <taxon>Lasiosphaeriaceae</taxon>
        <taxon>Lasiosphaeria</taxon>
    </lineage>
</organism>
<dbReference type="InterPro" id="IPR019182">
    <property type="entry name" value="Cytochrome_b-c1_su10_fun"/>
</dbReference>
<keyword evidence="1" id="KW-1133">Transmembrane helix</keyword>
<feature type="transmembrane region" description="Helical" evidence="1">
    <location>
        <begin position="83"/>
        <end position="105"/>
    </location>
</feature>
<reference evidence="2" key="1">
    <citation type="submission" date="2023-06" db="EMBL/GenBank/DDBJ databases">
        <title>Genome-scale phylogeny and comparative genomics of the fungal order Sordariales.</title>
        <authorList>
            <consortium name="Lawrence Berkeley National Laboratory"/>
            <person name="Hensen N."/>
            <person name="Bonometti L."/>
            <person name="Westerberg I."/>
            <person name="Brannstrom I.O."/>
            <person name="Guillou S."/>
            <person name="Cros-Aarteil S."/>
            <person name="Calhoun S."/>
            <person name="Haridas S."/>
            <person name="Kuo A."/>
            <person name="Mondo S."/>
            <person name="Pangilinan J."/>
            <person name="Riley R."/>
            <person name="LaButti K."/>
            <person name="Andreopoulos B."/>
            <person name="Lipzen A."/>
            <person name="Chen C."/>
            <person name="Yanf M."/>
            <person name="Daum C."/>
            <person name="Ng V."/>
            <person name="Clum A."/>
            <person name="Steindorff A."/>
            <person name="Ohm R."/>
            <person name="Martin F."/>
            <person name="Silar P."/>
            <person name="Natvig D."/>
            <person name="Lalanne C."/>
            <person name="Gautier V."/>
            <person name="Ament-velasquez S.L."/>
            <person name="Kruys A."/>
            <person name="Hutchinson M.I."/>
            <person name="Powell A.J."/>
            <person name="Barry K."/>
            <person name="Miller A.N."/>
            <person name="Grigoriev I.V."/>
            <person name="Debuchy R."/>
            <person name="Gladieux P."/>
            <person name="Thoren M.H."/>
            <person name="Johannesson H."/>
        </authorList>
    </citation>
    <scope>NUCLEOTIDE SEQUENCE</scope>
    <source>
        <strain evidence="2">SMH2392-1A</strain>
    </source>
</reference>
<keyword evidence="1" id="KW-0812">Transmembrane</keyword>
<comment type="caution">
    <text evidence="2">The sequence shown here is derived from an EMBL/GenBank/DDBJ whole genome shotgun (WGS) entry which is preliminary data.</text>
</comment>